<dbReference type="Pfam" id="PF02086">
    <property type="entry name" value="MethyltransfD12"/>
    <property type="match status" value="1"/>
</dbReference>
<dbReference type="PANTHER" id="PTHR30481">
    <property type="entry name" value="DNA ADENINE METHYLASE"/>
    <property type="match status" value="1"/>
</dbReference>
<dbReference type="GO" id="GO:0009007">
    <property type="term" value="F:site-specific DNA-methyltransferase (adenine-specific) activity"/>
    <property type="evidence" value="ECO:0007669"/>
    <property type="project" value="UniProtKB-UniRule"/>
</dbReference>
<keyword evidence="5 8" id="KW-0949">S-adenosyl-L-methionine</keyword>
<dbReference type="PIRSF" id="PIRSF000398">
    <property type="entry name" value="M_m6A_EcoRV"/>
    <property type="match status" value="1"/>
</dbReference>
<dbReference type="GO" id="GO:0032259">
    <property type="term" value="P:methylation"/>
    <property type="evidence" value="ECO:0007669"/>
    <property type="project" value="UniProtKB-KW"/>
</dbReference>
<dbReference type="EC" id="2.1.1.72" evidence="2 8"/>
<evidence type="ECO:0000256" key="4">
    <source>
        <dbReference type="ARBA" id="ARBA00022679"/>
    </source>
</evidence>
<proteinExistence type="inferred from homology"/>
<dbReference type="GO" id="GO:0043565">
    <property type="term" value="F:sequence-specific DNA binding"/>
    <property type="evidence" value="ECO:0007669"/>
    <property type="project" value="TreeGrafter"/>
</dbReference>
<protein>
    <recommendedName>
        <fullName evidence="2 8">Site-specific DNA-methyltransferase (adenine-specific)</fullName>
        <ecNumber evidence="2 8">2.1.1.72</ecNumber>
    </recommendedName>
</protein>
<dbReference type="NCBIfam" id="TIGR00571">
    <property type="entry name" value="dam"/>
    <property type="match status" value="1"/>
</dbReference>
<gene>
    <name evidence="9" type="ORF">FZ136_02140</name>
</gene>
<name>A0A5Y7J159_SALER</name>
<evidence type="ECO:0000256" key="6">
    <source>
        <dbReference type="ARBA" id="ARBA00047942"/>
    </source>
</evidence>
<feature type="binding site" evidence="7">
    <location>
        <position position="9"/>
    </location>
    <ligand>
        <name>S-adenosyl-L-methionine</name>
        <dbReference type="ChEBI" id="CHEBI:59789"/>
    </ligand>
</feature>
<dbReference type="SUPFAM" id="SSF53335">
    <property type="entry name" value="S-adenosyl-L-methionine-dependent methyltransferases"/>
    <property type="match status" value="1"/>
</dbReference>
<dbReference type="AlphaFoldDB" id="A0A5Y7J159"/>
<dbReference type="Gene3D" id="1.10.1020.10">
    <property type="entry name" value="Adenine-specific Methyltransferase, Domain 2"/>
    <property type="match status" value="1"/>
</dbReference>
<sequence length="276" mass="31060">MAVKTPLKWVGSKARLMPQLLPHLPKGKRLVEPFAGSCAVMMNTDYEEYLIADANPDLVNLYRAMAFHSMELIRELELLFAAGAVGDEAARAEMFYVVRERFNQSASLSHVEKAACFLYMNRHCYGGVCRYNKRGHFNTPFGRYKKPYLPEAEISSFAEKAKRATFICASYEETLQMIQPGDVVYCDPPYIPVNPTSNFTQYHTDGFNRDDQQRLATVLFMLSEDVPVLASNSDTHESRSIYSQFECHELIAPRSIGASTGAESSAKELLAVRGIE</sequence>
<comment type="caution">
    <text evidence="9">The sequence shown here is derived from an EMBL/GenBank/DDBJ whole genome shotgun (WGS) entry which is preliminary data.</text>
</comment>
<dbReference type="GO" id="GO:0006298">
    <property type="term" value="P:mismatch repair"/>
    <property type="evidence" value="ECO:0007669"/>
    <property type="project" value="TreeGrafter"/>
</dbReference>
<keyword evidence="4 8" id="KW-0808">Transferase</keyword>
<keyword evidence="3 8" id="KW-0489">Methyltransferase</keyword>
<dbReference type="InterPro" id="IPR023095">
    <property type="entry name" value="Ade_MeTrfase_dom_2"/>
</dbReference>
<evidence type="ECO:0000256" key="3">
    <source>
        <dbReference type="ARBA" id="ARBA00022603"/>
    </source>
</evidence>
<reference evidence="9" key="1">
    <citation type="submission" date="2019-08" db="EMBL/GenBank/DDBJ databases">
        <authorList>
            <consortium name="PulseNet: The National Subtyping Network for Foodborne Disease Surveillance"/>
            <person name="Tarr C.L."/>
            <person name="Trees E."/>
            <person name="Katz L.S."/>
            <person name="Carleton-Romer H.A."/>
            <person name="Stroika S."/>
            <person name="Kucerova Z."/>
            <person name="Roache K.F."/>
            <person name="Sabol A.L."/>
            <person name="Besser J."/>
            <person name="Gerner-Smidt P."/>
        </authorList>
    </citation>
    <scope>NUCLEOTIDE SEQUENCE</scope>
    <source>
        <strain evidence="9">PNUSAS094091</strain>
    </source>
</reference>
<dbReference type="InterPro" id="IPR029063">
    <property type="entry name" value="SAM-dependent_MTases_sf"/>
</dbReference>
<feature type="binding site" evidence="7">
    <location>
        <position position="13"/>
    </location>
    <ligand>
        <name>S-adenosyl-L-methionine</name>
        <dbReference type="ChEBI" id="CHEBI:59789"/>
    </ligand>
</feature>
<evidence type="ECO:0000256" key="5">
    <source>
        <dbReference type="ARBA" id="ARBA00022691"/>
    </source>
</evidence>
<dbReference type="PRINTS" id="PR00505">
    <property type="entry name" value="D12N6MTFRASE"/>
</dbReference>
<dbReference type="PROSITE" id="PS00092">
    <property type="entry name" value="N6_MTASE"/>
    <property type="match status" value="1"/>
</dbReference>
<accession>A0A5Y7J159</accession>
<dbReference type="Gene3D" id="3.40.50.150">
    <property type="entry name" value="Vaccinia Virus protein VP39"/>
    <property type="match status" value="1"/>
</dbReference>
<evidence type="ECO:0000256" key="7">
    <source>
        <dbReference type="PIRSR" id="PIRSR000398-1"/>
    </source>
</evidence>
<dbReference type="InterPro" id="IPR012327">
    <property type="entry name" value="MeTrfase_D12"/>
</dbReference>
<dbReference type="PANTHER" id="PTHR30481:SF3">
    <property type="entry name" value="DNA ADENINE METHYLASE"/>
    <property type="match status" value="1"/>
</dbReference>
<comment type="similarity">
    <text evidence="1 8">Belongs to the N(4)/N(6)-methyltransferase family.</text>
</comment>
<evidence type="ECO:0000256" key="1">
    <source>
        <dbReference type="ARBA" id="ARBA00006594"/>
    </source>
</evidence>
<evidence type="ECO:0000313" key="9">
    <source>
        <dbReference type="EMBL" id="ECQ1954892.1"/>
    </source>
</evidence>
<dbReference type="InterPro" id="IPR012263">
    <property type="entry name" value="M_m6A_EcoRV"/>
</dbReference>
<evidence type="ECO:0000256" key="2">
    <source>
        <dbReference type="ARBA" id="ARBA00011900"/>
    </source>
</evidence>
<evidence type="ECO:0000256" key="8">
    <source>
        <dbReference type="RuleBase" id="RU361257"/>
    </source>
</evidence>
<comment type="catalytic activity">
    <reaction evidence="6 8">
        <text>a 2'-deoxyadenosine in DNA + S-adenosyl-L-methionine = an N(6)-methyl-2'-deoxyadenosine in DNA + S-adenosyl-L-homocysteine + H(+)</text>
        <dbReference type="Rhea" id="RHEA:15197"/>
        <dbReference type="Rhea" id="RHEA-COMP:12418"/>
        <dbReference type="Rhea" id="RHEA-COMP:12419"/>
        <dbReference type="ChEBI" id="CHEBI:15378"/>
        <dbReference type="ChEBI" id="CHEBI:57856"/>
        <dbReference type="ChEBI" id="CHEBI:59789"/>
        <dbReference type="ChEBI" id="CHEBI:90615"/>
        <dbReference type="ChEBI" id="CHEBI:90616"/>
        <dbReference type="EC" id="2.1.1.72"/>
    </reaction>
</comment>
<feature type="binding site" evidence="7">
    <location>
        <position position="53"/>
    </location>
    <ligand>
        <name>S-adenosyl-L-methionine</name>
        <dbReference type="ChEBI" id="CHEBI:59789"/>
    </ligand>
</feature>
<organism evidence="9">
    <name type="scientific">Salmonella enterica</name>
    <name type="common">Salmonella choleraesuis</name>
    <dbReference type="NCBI Taxonomy" id="28901"/>
    <lineage>
        <taxon>Bacteria</taxon>
        <taxon>Pseudomonadati</taxon>
        <taxon>Pseudomonadota</taxon>
        <taxon>Gammaproteobacteria</taxon>
        <taxon>Enterobacterales</taxon>
        <taxon>Enterobacteriaceae</taxon>
        <taxon>Salmonella</taxon>
    </lineage>
</organism>
<dbReference type="InterPro" id="IPR002052">
    <property type="entry name" value="DNA_methylase_N6_adenine_CS"/>
</dbReference>
<feature type="binding site" evidence="7">
    <location>
        <position position="187"/>
    </location>
    <ligand>
        <name>S-adenosyl-L-methionine</name>
        <dbReference type="ChEBI" id="CHEBI:59789"/>
    </ligand>
</feature>
<dbReference type="GO" id="GO:0009307">
    <property type="term" value="P:DNA restriction-modification system"/>
    <property type="evidence" value="ECO:0007669"/>
    <property type="project" value="InterPro"/>
</dbReference>
<dbReference type="GO" id="GO:1904047">
    <property type="term" value="F:S-adenosyl-L-methionine binding"/>
    <property type="evidence" value="ECO:0007669"/>
    <property type="project" value="TreeGrafter"/>
</dbReference>
<dbReference type="EMBL" id="AAKAAB010000001">
    <property type="protein sequence ID" value="ECQ1954892.1"/>
    <property type="molecule type" value="Genomic_DNA"/>
</dbReference>